<gene>
    <name evidence="7" type="ORF">chiPu_0019577</name>
</gene>
<feature type="transmembrane region" description="Helical" evidence="5">
    <location>
        <begin position="384"/>
        <end position="406"/>
    </location>
</feature>
<comment type="caution">
    <text evidence="7">The sequence shown here is derived from an EMBL/GenBank/DDBJ whole genome shotgun (WGS) entry which is preliminary data.</text>
</comment>
<dbReference type="SMART" id="SM00409">
    <property type="entry name" value="IG"/>
    <property type="match status" value="3"/>
</dbReference>
<dbReference type="EMBL" id="BEZZ01002059">
    <property type="protein sequence ID" value="GCC21110.1"/>
    <property type="molecule type" value="Genomic_DNA"/>
</dbReference>
<dbReference type="InterPro" id="IPR015631">
    <property type="entry name" value="CD2/SLAM_rcpt"/>
</dbReference>
<comment type="subcellular location">
    <subcellularLocation>
        <location evidence="1">Membrane</location>
    </subcellularLocation>
</comment>
<dbReference type="Gene3D" id="2.60.40.10">
    <property type="entry name" value="Immunoglobulins"/>
    <property type="match status" value="2"/>
</dbReference>
<keyword evidence="4" id="KW-0325">Glycoprotein</keyword>
<dbReference type="OMA" id="WVTMDSP"/>
<dbReference type="GO" id="GO:0016020">
    <property type="term" value="C:membrane"/>
    <property type="evidence" value="ECO:0007669"/>
    <property type="project" value="UniProtKB-SubCell"/>
</dbReference>
<evidence type="ECO:0000256" key="4">
    <source>
        <dbReference type="ARBA" id="ARBA00023180"/>
    </source>
</evidence>
<evidence type="ECO:0000256" key="2">
    <source>
        <dbReference type="ARBA" id="ARBA00022729"/>
    </source>
</evidence>
<keyword evidence="2" id="KW-0732">Signal</keyword>
<feature type="domain" description="Immunoglobulin" evidence="6">
    <location>
        <begin position="133"/>
        <end position="226"/>
    </location>
</feature>
<evidence type="ECO:0000256" key="1">
    <source>
        <dbReference type="ARBA" id="ARBA00004370"/>
    </source>
</evidence>
<dbReference type="OrthoDB" id="9933251at2759"/>
<proteinExistence type="predicted"/>
<sequence>MESAGFIISVVCFVISYAEPFSIFVYKPEVNATVGDRVTLPVRPSSPVSSGFWKFGGESIVLWTVEPPDLNVAYTKRNVLLLDNTSLLLLSVTLKDAGDYWVTMDSPTGQEGKAKVTLNVFPKPAPFTISVEGSKINAIAGDTVILSASPSQEVKHGSWTFGGNAVAWWSDTFPEISPDYSGRAAISSKTSLKLKSVRVSDTGEYDVTMSTAAGDKRTAKIELNVVTQPQPLSVSPELSSIKAESGARVILSVHISGEVKNGSWVANEETLFQWYGTIQNTTQHEFFWIELLPNASLLLLSVHPYSFTEFTITLESPTGISASASITLQVFNFSINCAIYNVGLVIAVLLVSVCIFFIGKHIYVKQHRAMGEIHDLLTIFCKGYRAALTLVMILTFCFIIAFSVIINKYWCTPRTRPVLDFVAE</sequence>
<reference evidence="7 8" key="1">
    <citation type="journal article" date="2018" name="Nat. Ecol. Evol.">
        <title>Shark genomes provide insights into elasmobranch evolution and the origin of vertebrates.</title>
        <authorList>
            <person name="Hara Y"/>
            <person name="Yamaguchi K"/>
            <person name="Onimaru K"/>
            <person name="Kadota M"/>
            <person name="Koyanagi M"/>
            <person name="Keeley SD"/>
            <person name="Tatsumi K"/>
            <person name="Tanaka K"/>
            <person name="Motone F"/>
            <person name="Kageyama Y"/>
            <person name="Nozu R"/>
            <person name="Adachi N"/>
            <person name="Nishimura O"/>
            <person name="Nakagawa R"/>
            <person name="Tanegashima C"/>
            <person name="Kiyatake I"/>
            <person name="Matsumoto R"/>
            <person name="Murakumo K"/>
            <person name="Nishida K"/>
            <person name="Terakita A"/>
            <person name="Kuratani S"/>
            <person name="Sato K"/>
            <person name="Hyodo S Kuraku.S."/>
        </authorList>
    </citation>
    <scope>NUCLEOTIDE SEQUENCE [LARGE SCALE GENOMIC DNA]</scope>
</reference>
<dbReference type="PANTHER" id="PTHR12080">
    <property type="entry name" value="SIGNALING LYMPHOCYTIC ACTIVATION MOLECULE"/>
    <property type="match status" value="1"/>
</dbReference>
<protein>
    <recommendedName>
        <fullName evidence="6">Immunoglobulin domain-containing protein</fullName>
    </recommendedName>
</protein>
<dbReference type="InterPro" id="IPR003599">
    <property type="entry name" value="Ig_sub"/>
</dbReference>
<dbReference type="InterPro" id="IPR013783">
    <property type="entry name" value="Ig-like_fold"/>
</dbReference>
<evidence type="ECO:0000259" key="6">
    <source>
        <dbReference type="SMART" id="SM00409"/>
    </source>
</evidence>
<feature type="domain" description="Immunoglobulin" evidence="6">
    <location>
        <begin position="238"/>
        <end position="331"/>
    </location>
</feature>
<keyword evidence="5" id="KW-1133">Transmembrane helix</keyword>
<dbReference type="PANTHER" id="PTHR12080:SF48">
    <property type="entry name" value="IMMUNOGLOBULIN SUBTYPE DOMAIN-CONTAINING PROTEIN"/>
    <property type="match status" value="1"/>
</dbReference>
<keyword evidence="3 5" id="KW-0472">Membrane</keyword>
<evidence type="ECO:0000256" key="5">
    <source>
        <dbReference type="SAM" id="Phobius"/>
    </source>
</evidence>
<dbReference type="Proteomes" id="UP000287033">
    <property type="component" value="Unassembled WGS sequence"/>
</dbReference>
<evidence type="ECO:0000256" key="3">
    <source>
        <dbReference type="ARBA" id="ARBA00023136"/>
    </source>
</evidence>
<feature type="transmembrane region" description="Helical" evidence="5">
    <location>
        <begin position="338"/>
        <end position="363"/>
    </location>
</feature>
<evidence type="ECO:0000313" key="7">
    <source>
        <dbReference type="EMBL" id="GCC21110.1"/>
    </source>
</evidence>
<feature type="domain" description="Immunoglobulin" evidence="6">
    <location>
        <begin position="27"/>
        <end position="121"/>
    </location>
</feature>
<keyword evidence="5" id="KW-0812">Transmembrane</keyword>
<dbReference type="STRING" id="137246.A0A401RSI8"/>
<dbReference type="AlphaFoldDB" id="A0A401RSI8"/>
<name>A0A401RSI8_CHIPU</name>
<keyword evidence="8" id="KW-1185">Reference proteome</keyword>
<dbReference type="SUPFAM" id="SSF48726">
    <property type="entry name" value="Immunoglobulin"/>
    <property type="match status" value="2"/>
</dbReference>
<accession>A0A401RSI8</accession>
<evidence type="ECO:0000313" key="8">
    <source>
        <dbReference type="Proteomes" id="UP000287033"/>
    </source>
</evidence>
<dbReference type="InterPro" id="IPR036179">
    <property type="entry name" value="Ig-like_dom_sf"/>
</dbReference>
<organism evidence="7 8">
    <name type="scientific">Chiloscyllium punctatum</name>
    <name type="common">Brownbanded bambooshark</name>
    <name type="synonym">Hemiscyllium punctatum</name>
    <dbReference type="NCBI Taxonomy" id="137246"/>
    <lineage>
        <taxon>Eukaryota</taxon>
        <taxon>Metazoa</taxon>
        <taxon>Chordata</taxon>
        <taxon>Craniata</taxon>
        <taxon>Vertebrata</taxon>
        <taxon>Chondrichthyes</taxon>
        <taxon>Elasmobranchii</taxon>
        <taxon>Galeomorphii</taxon>
        <taxon>Galeoidea</taxon>
        <taxon>Orectolobiformes</taxon>
        <taxon>Hemiscylliidae</taxon>
        <taxon>Chiloscyllium</taxon>
    </lineage>
</organism>